<keyword evidence="2" id="KW-1185">Reference proteome</keyword>
<name>A0A067KDG2_JATCU</name>
<reference evidence="1 2" key="1">
    <citation type="journal article" date="2014" name="PLoS ONE">
        <title>Global Analysis of Gene Expression Profiles in Physic Nut (Jatropha curcas L.) Seedlings Exposed to Salt Stress.</title>
        <authorList>
            <person name="Zhang L."/>
            <person name="Zhang C."/>
            <person name="Wu P."/>
            <person name="Chen Y."/>
            <person name="Li M."/>
            <person name="Jiang H."/>
            <person name="Wu G."/>
        </authorList>
    </citation>
    <scope>NUCLEOTIDE SEQUENCE [LARGE SCALE GENOMIC DNA]</scope>
    <source>
        <strain evidence="2">cv. GZQX0401</strain>
        <tissue evidence="1">Young leaves</tissue>
    </source>
</reference>
<evidence type="ECO:0000313" key="1">
    <source>
        <dbReference type="EMBL" id="KDP30275.1"/>
    </source>
</evidence>
<dbReference type="Proteomes" id="UP000027138">
    <property type="component" value="Unassembled WGS sequence"/>
</dbReference>
<sequence>MAFTSATNFLHGSSLACWYLQNPGLLSAYMSLASSPFLSSLESDFSAVYLEDGSFASCSDISGGCK</sequence>
<proteinExistence type="predicted"/>
<protein>
    <submittedName>
        <fullName evidence="1">Uncharacterized protein</fullName>
    </submittedName>
</protein>
<organism evidence="1 2">
    <name type="scientific">Jatropha curcas</name>
    <name type="common">Barbados nut</name>
    <dbReference type="NCBI Taxonomy" id="180498"/>
    <lineage>
        <taxon>Eukaryota</taxon>
        <taxon>Viridiplantae</taxon>
        <taxon>Streptophyta</taxon>
        <taxon>Embryophyta</taxon>
        <taxon>Tracheophyta</taxon>
        <taxon>Spermatophyta</taxon>
        <taxon>Magnoliopsida</taxon>
        <taxon>eudicotyledons</taxon>
        <taxon>Gunneridae</taxon>
        <taxon>Pentapetalae</taxon>
        <taxon>rosids</taxon>
        <taxon>fabids</taxon>
        <taxon>Malpighiales</taxon>
        <taxon>Euphorbiaceae</taxon>
        <taxon>Crotonoideae</taxon>
        <taxon>Jatropheae</taxon>
        <taxon>Jatropha</taxon>
    </lineage>
</organism>
<dbReference type="EMBL" id="KK914698">
    <property type="protein sequence ID" value="KDP30275.1"/>
    <property type="molecule type" value="Genomic_DNA"/>
</dbReference>
<accession>A0A067KDG2</accession>
<evidence type="ECO:0000313" key="2">
    <source>
        <dbReference type="Proteomes" id="UP000027138"/>
    </source>
</evidence>
<dbReference type="AlphaFoldDB" id="A0A067KDG2"/>
<gene>
    <name evidence="1" type="ORF">JCGZ_17145</name>
</gene>